<feature type="compositionally biased region" description="Basic and acidic residues" evidence="2">
    <location>
        <begin position="62"/>
        <end position="78"/>
    </location>
</feature>
<name>A0A7S2RFQ7_9STRA</name>
<keyword evidence="3" id="KW-0812">Transmembrane</keyword>
<sequence>MQWERGRIGCLVLCLHVWGLCRSVGTGGPALGLRGGGALPTGHGAAGTLEGQASASGGFMEPRNHREEQGEGLKERQSSGRGGGGSSSSQSLAWWVTWLAWPWTLKEQGLQESRGLWIANLTKRHERSRNTDIHGQVFDDSQSCGPPPLTACCNASCSSLEHCAVLNDMVIEDTYFPTLPATHGSCLELEERASRLDLWGDYRTNKPFKDTPQCRSLVLNYTCLTWATMFPSRCSDLSEQVPRAPCRSFCTEVATTCANDLDWINICHNIVCDTYPSSDIENRSACTPGPLDTSSSKLFGGCYVPKLVSPRSSARRATAPSAATFWFLAFTTTAATAVSLSVGGWRGAPI</sequence>
<evidence type="ECO:0000256" key="2">
    <source>
        <dbReference type="SAM" id="MobiDB-lite"/>
    </source>
</evidence>
<evidence type="ECO:0000313" key="6">
    <source>
        <dbReference type="EMBL" id="CAD9668701.1"/>
    </source>
</evidence>
<reference evidence="6" key="1">
    <citation type="submission" date="2021-01" db="EMBL/GenBank/DDBJ databases">
        <authorList>
            <person name="Corre E."/>
            <person name="Pelletier E."/>
            <person name="Niang G."/>
            <person name="Scheremetjew M."/>
            <person name="Finn R."/>
            <person name="Kale V."/>
            <person name="Holt S."/>
            <person name="Cochrane G."/>
            <person name="Meng A."/>
            <person name="Brown T."/>
            <person name="Cohen L."/>
        </authorList>
    </citation>
    <scope>NUCLEOTIDE SEQUENCE</scope>
    <source>
        <strain evidence="6">CCMP1243</strain>
    </source>
</reference>
<keyword evidence="1" id="KW-1015">Disulfide bond</keyword>
<evidence type="ECO:0000256" key="3">
    <source>
        <dbReference type="SAM" id="Phobius"/>
    </source>
</evidence>
<evidence type="ECO:0000256" key="1">
    <source>
        <dbReference type="ARBA" id="ARBA00023157"/>
    </source>
</evidence>
<feature type="transmembrane region" description="Helical" evidence="3">
    <location>
        <begin position="325"/>
        <end position="345"/>
    </location>
</feature>
<keyword evidence="3" id="KW-1133">Transmembrane helix</keyword>
<dbReference type="AlphaFoldDB" id="A0A7S2RFQ7"/>
<gene>
    <name evidence="6" type="ORF">RMAR1173_LOCUS3702</name>
</gene>
<keyword evidence="3" id="KW-0472">Membrane</keyword>
<proteinExistence type="predicted"/>
<feature type="chain" id="PRO_5030850907" description="FZ domain-containing protein" evidence="4">
    <location>
        <begin position="24"/>
        <end position="350"/>
    </location>
</feature>
<feature type="signal peptide" evidence="4">
    <location>
        <begin position="1"/>
        <end position="23"/>
    </location>
</feature>
<dbReference type="EMBL" id="HBHJ01005627">
    <property type="protein sequence ID" value="CAD9668701.1"/>
    <property type="molecule type" value="Transcribed_RNA"/>
</dbReference>
<organism evidence="6">
    <name type="scientific">Rhizochromulina marina</name>
    <dbReference type="NCBI Taxonomy" id="1034831"/>
    <lineage>
        <taxon>Eukaryota</taxon>
        <taxon>Sar</taxon>
        <taxon>Stramenopiles</taxon>
        <taxon>Ochrophyta</taxon>
        <taxon>Dictyochophyceae</taxon>
        <taxon>Rhizochromulinales</taxon>
        <taxon>Rhizochromulina</taxon>
    </lineage>
</organism>
<accession>A0A7S2RFQ7</accession>
<dbReference type="InterPro" id="IPR020067">
    <property type="entry name" value="Frizzled_dom"/>
</dbReference>
<evidence type="ECO:0000259" key="5">
    <source>
        <dbReference type="PROSITE" id="PS50038"/>
    </source>
</evidence>
<feature type="domain" description="FZ" evidence="5">
    <location>
        <begin position="139"/>
        <end position="289"/>
    </location>
</feature>
<keyword evidence="4" id="KW-0732">Signal</keyword>
<protein>
    <recommendedName>
        <fullName evidence="5">FZ domain-containing protein</fullName>
    </recommendedName>
</protein>
<evidence type="ECO:0000256" key="4">
    <source>
        <dbReference type="SAM" id="SignalP"/>
    </source>
</evidence>
<dbReference type="PROSITE" id="PS50038">
    <property type="entry name" value="FZ"/>
    <property type="match status" value="1"/>
</dbReference>
<feature type="region of interest" description="Disordered" evidence="2">
    <location>
        <begin position="43"/>
        <end position="89"/>
    </location>
</feature>